<dbReference type="EMBL" id="OU963868">
    <property type="protein sequence ID" value="CAH0392843.1"/>
    <property type="molecule type" value="Genomic_DNA"/>
</dbReference>
<protein>
    <recommendedName>
        <fullName evidence="1">Rhodanese domain-containing protein</fullName>
    </recommendedName>
</protein>
<dbReference type="AlphaFoldDB" id="A0A9P0F5C5"/>
<evidence type="ECO:0000259" key="1">
    <source>
        <dbReference type="PROSITE" id="PS50206"/>
    </source>
</evidence>
<dbReference type="SUPFAM" id="SSF52821">
    <property type="entry name" value="Rhodanese/Cell cycle control phosphatase"/>
    <property type="match status" value="1"/>
</dbReference>
<reference evidence="2" key="1">
    <citation type="submission" date="2021-12" db="EMBL/GenBank/DDBJ databases">
        <authorList>
            <person name="King R."/>
        </authorList>
    </citation>
    <scope>NUCLEOTIDE SEQUENCE</scope>
</reference>
<dbReference type="PANTHER" id="PTHR44086">
    <property type="entry name" value="THIOSULFATE SULFURTRANSFERASE RDL2, MITOCHONDRIAL-RELATED"/>
    <property type="match status" value="1"/>
</dbReference>
<name>A0A9P0F5C5_BEMTA</name>
<dbReference type="InterPro" id="IPR001763">
    <property type="entry name" value="Rhodanese-like_dom"/>
</dbReference>
<dbReference type="PANTHER" id="PTHR44086:SF14">
    <property type="entry name" value="RHODANESE DOMAIN-CONTAINING PROTEIN"/>
    <property type="match status" value="1"/>
</dbReference>
<dbReference type="InterPro" id="IPR036873">
    <property type="entry name" value="Rhodanese-like_dom_sf"/>
</dbReference>
<gene>
    <name evidence="2" type="ORF">BEMITA_LOCUS11313</name>
</gene>
<keyword evidence="3" id="KW-1185">Reference proteome</keyword>
<feature type="domain" description="Rhodanese" evidence="1">
    <location>
        <begin position="65"/>
        <end position="163"/>
    </location>
</feature>
<dbReference type="PROSITE" id="PS50206">
    <property type="entry name" value="RHODANESE_3"/>
    <property type="match status" value="1"/>
</dbReference>
<evidence type="ECO:0000313" key="2">
    <source>
        <dbReference type="EMBL" id="CAH0392843.1"/>
    </source>
</evidence>
<proteinExistence type="predicted"/>
<organism evidence="2 3">
    <name type="scientific">Bemisia tabaci</name>
    <name type="common">Sweetpotato whitefly</name>
    <name type="synonym">Aleurodes tabaci</name>
    <dbReference type="NCBI Taxonomy" id="7038"/>
    <lineage>
        <taxon>Eukaryota</taxon>
        <taxon>Metazoa</taxon>
        <taxon>Ecdysozoa</taxon>
        <taxon>Arthropoda</taxon>
        <taxon>Hexapoda</taxon>
        <taxon>Insecta</taxon>
        <taxon>Pterygota</taxon>
        <taxon>Neoptera</taxon>
        <taxon>Paraneoptera</taxon>
        <taxon>Hemiptera</taxon>
        <taxon>Sternorrhyncha</taxon>
        <taxon>Aleyrodoidea</taxon>
        <taxon>Aleyrodidae</taxon>
        <taxon>Aleyrodinae</taxon>
        <taxon>Bemisia</taxon>
    </lineage>
</organism>
<evidence type="ECO:0000313" key="3">
    <source>
        <dbReference type="Proteomes" id="UP001152759"/>
    </source>
</evidence>
<accession>A0A9P0F5C5</accession>
<dbReference type="KEGG" id="btab:109035361"/>
<dbReference type="Proteomes" id="UP001152759">
    <property type="component" value="Chromosome 7"/>
</dbReference>
<dbReference type="Pfam" id="PF00581">
    <property type="entry name" value="Rhodanese"/>
    <property type="match status" value="1"/>
</dbReference>
<dbReference type="Gene3D" id="3.40.250.10">
    <property type="entry name" value="Rhodanese-like domain"/>
    <property type="match status" value="1"/>
</dbReference>
<dbReference type="SMART" id="SM00450">
    <property type="entry name" value="RHOD"/>
    <property type="match status" value="1"/>
</dbReference>
<sequence length="165" mass="18599">MQANLFRRFLPALVSCSSIKRGTFLTLKQENLNFAYNTRVQLFQSSVPMSACKNVGFAEFKELLENPQNIVIDVREKQELVDDGRIEKTHNIPLGEVTQALQLEPSAFEAKYGFPKPSPDSNLIFSCRSGKRSLNACGIAEKQGFKNLWNYSGGFLDWSEQTKGK</sequence>